<organism evidence="2 3">
    <name type="scientific">Microbacterium mangrovi</name>
    <dbReference type="NCBI Taxonomy" id="1348253"/>
    <lineage>
        <taxon>Bacteria</taxon>
        <taxon>Bacillati</taxon>
        <taxon>Actinomycetota</taxon>
        <taxon>Actinomycetes</taxon>
        <taxon>Micrococcales</taxon>
        <taxon>Microbacteriaceae</taxon>
        <taxon>Microbacterium</taxon>
    </lineage>
</organism>
<dbReference type="SUPFAM" id="SSF53448">
    <property type="entry name" value="Nucleotide-diphospho-sugar transferases"/>
    <property type="match status" value="1"/>
</dbReference>
<dbReference type="OrthoDB" id="9771846at2"/>
<evidence type="ECO:0000313" key="3">
    <source>
        <dbReference type="Proteomes" id="UP000031030"/>
    </source>
</evidence>
<dbReference type="Proteomes" id="UP000031030">
    <property type="component" value="Unassembled WGS sequence"/>
</dbReference>
<keyword evidence="3" id="KW-1185">Reference proteome</keyword>
<dbReference type="STRING" id="1348253.LK09_00420"/>
<gene>
    <name evidence="2" type="ORF">LK09_00420</name>
</gene>
<dbReference type="EMBL" id="JTDK01000001">
    <property type="protein sequence ID" value="KHK99843.1"/>
    <property type="molecule type" value="Genomic_DNA"/>
</dbReference>
<dbReference type="InterPro" id="IPR001173">
    <property type="entry name" value="Glyco_trans_2-like"/>
</dbReference>
<dbReference type="PANTHER" id="PTHR43179">
    <property type="entry name" value="RHAMNOSYLTRANSFERASE WBBL"/>
    <property type="match status" value="1"/>
</dbReference>
<feature type="domain" description="Glycosyltransferase 2-like" evidence="1">
    <location>
        <begin position="6"/>
        <end position="128"/>
    </location>
</feature>
<dbReference type="PANTHER" id="PTHR43179:SF7">
    <property type="entry name" value="RHAMNOSYLTRANSFERASE WBBL"/>
    <property type="match status" value="1"/>
</dbReference>
<proteinExistence type="predicted"/>
<dbReference type="Gene3D" id="3.90.550.10">
    <property type="entry name" value="Spore Coat Polysaccharide Biosynthesis Protein SpsA, Chain A"/>
    <property type="match status" value="1"/>
</dbReference>
<dbReference type="AlphaFoldDB" id="A0A0B2A8H9"/>
<name>A0A0B2A8H9_9MICO</name>
<dbReference type="Pfam" id="PF00535">
    <property type="entry name" value="Glycos_transf_2"/>
    <property type="match status" value="1"/>
</dbReference>
<dbReference type="RefSeq" id="WP_039394149.1">
    <property type="nucleotide sequence ID" value="NZ_JTDK01000001.1"/>
</dbReference>
<sequence>MNRPISVVIPHYGDTAPALALIDMLWAQTDAPAIELVLVDDASPEAFPDTPGVRVVRRTRNGGFGAAVNTGLRAAEHDRVLVLNSDLEVAPGFVGGLVRAAEPWMPAVCGCALVGPDGDSQWAGRIFPRTSQYVIEWLTPLARFRPRLHRAVGHDTSAVPGVVTPVDWVVGAVLLLPRSLVLDAGGFDEGFHMNCEEVDLQRRLRALGVVSVFLGTVTATHVGGGSSDDLTRRTWVMRSRHRYARKWGEAPRVLRAALTAASAVNLVSNAVRRAAGRDVAPVAVFRRELSLLRCAGAAR</sequence>
<reference evidence="2 3" key="1">
    <citation type="submission" date="2014-11" db="EMBL/GenBank/DDBJ databases">
        <title>Genome sequence of Microbacterium mangrovi MUSC 115(T).</title>
        <authorList>
            <person name="Lee L.-H."/>
        </authorList>
    </citation>
    <scope>NUCLEOTIDE SEQUENCE [LARGE SCALE GENOMIC DNA]</scope>
    <source>
        <strain evidence="2 3">MUSC 115</strain>
    </source>
</reference>
<accession>A0A0B2A8H9</accession>
<dbReference type="InterPro" id="IPR029044">
    <property type="entry name" value="Nucleotide-diphossugar_trans"/>
</dbReference>
<protein>
    <recommendedName>
        <fullName evidence="1">Glycosyltransferase 2-like domain-containing protein</fullName>
    </recommendedName>
</protein>
<evidence type="ECO:0000313" key="2">
    <source>
        <dbReference type="EMBL" id="KHK99843.1"/>
    </source>
</evidence>
<evidence type="ECO:0000259" key="1">
    <source>
        <dbReference type="Pfam" id="PF00535"/>
    </source>
</evidence>
<comment type="caution">
    <text evidence="2">The sequence shown here is derived from an EMBL/GenBank/DDBJ whole genome shotgun (WGS) entry which is preliminary data.</text>
</comment>